<evidence type="ECO:0000313" key="2">
    <source>
        <dbReference type="EMBL" id="CAF1544783.1"/>
    </source>
</evidence>
<dbReference type="Proteomes" id="UP000663877">
    <property type="component" value="Unassembled WGS sequence"/>
</dbReference>
<sequence>MASYDRFMIILTTISFFTIFDCNLSTVSSRYEQEKITKTKVNLDMRRIRQTLQPFHSLLTTRDLYRQHYNMLKTQWTCCPLQRNNLFDRRDVYNTVIGTYECYDFIRHNQNQLSNECRENLKLFNPIRGDIPVCDGGLLRNIADQYSFVVQLSNYTEKFCDHAFPPLLIYFNISQIIRCERAIRKELRKNSQDYLTYDTLSRNILDNYVHNLSKYYNCNDFKLLQSEDIKQDVFRNYNFE</sequence>
<dbReference type="AlphaFoldDB" id="A0A815GX81"/>
<dbReference type="EMBL" id="CAJNOM010000698">
    <property type="protein sequence ID" value="CAF1544783.1"/>
    <property type="molecule type" value="Genomic_DNA"/>
</dbReference>
<protein>
    <submittedName>
        <fullName evidence="1">Uncharacterized protein</fullName>
    </submittedName>
</protein>
<organism evidence="1 4">
    <name type="scientific">Adineta steineri</name>
    <dbReference type="NCBI Taxonomy" id="433720"/>
    <lineage>
        <taxon>Eukaryota</taxon>
        <taxon>Metazoa</taxon>
        <taxon>Spiralia</taxon>
        <taxon>Gnathifera</taxon>
        <taxon>Rotifera</taxon>
        <taxon>Eurotatoria</taxon>
        <taxon>Bdelloidea</taxon>
        <taxon>Adinetida</taxon>
        <taxon>Adinetidae</taxon>
        <taxon>Adineta</taxon>
    </lineage>
</organism>
<dbReference type="EMBL" id="CAJNOI010000793">
    <property type="protein sequence ID" value="CAF1346198.1"/>
    <property type="molecule type" value="Genomic_DNA"/>
</dbReference>
<accession>A0A815GX81</accession>
<evidence type="ECO:0000313" key="3">
    <source>
        <dbReference type="Proteomes" id="UP000663832"/>
    </source>
</evidence>
<reference evidence="1" key="1">
    <citation type="submission" date="2021-02" db="EMBL/GenBank/DDBJ databases">
        <authorList>
            <person name="Nowell W R."/>
        </authorList>
    </citation>
    <scope>NUCLEOTIDE SEQUENCE</scope>
</reference>
<comment type="caution">
    <text evidence="1">The sequence shown here is derived from an EMBL/GenBank/DDBJ whole genome shotgun (WGS) entry which is preliminary data.</text>
</comment>
<dbReference type="OrthoDB" id="9986486at2759"/>
<name>A0A815GX81_9BILA</name>
<dbReference type="Proteomes" id="UP000663832">
    <property type="component" value="Unassembled WGS sequence"/>
</dbReference>
<keyword evidence="3" id="KW-1185">Reference proteome</keyword>
<evidence type="ECO:0000313" key="4">
    <source>
        <dbReference type="Proteomes" id="UP000663877"/>
    </source>
</evidence>
<evidence type="ECO:0000313" key="1">
    <source>
        <dbReference type="EMBL" id="CAF1346198.1"/>
    </source>
</evidence>
<gene>
    <name evidence="1" type="ORF">BJG266_LOCUS34696</name>
    <name evidence="2" type="ORF">QVE165_LOCUS46600</name>
</gene>
<proteinExistence type="predicted"/>